<keyword evidence="3" id="KW-1185">Reference proteome</keyword>
<evidence type="ECO:0000313" key="3">
    <source>
        <dbReference type="Proteomes" id="UP000241771"/>
    </source>
</evidence>
<sequence>MMSILSKLNTAVVRTTAFFSLLRNLFPFFNNEVGVQVNKLSFFIFFSKYVNMVVMFIPIKLLFLLSGAKNIPFLADIEQSLGRNVYISIMIFIVIVLYAFDMVAKIYKSKIANHQKTIINKAKYHFDNKDVEKKIVLRTYNPYCQIVSDILVLLASILVFTLLSPHYALFYVTVVVSYFLLLEYLLFSPHQTRLLKMLNLDNNQFIQVCNGILYLIFFLGIVAVLFVKSIHILVAILILLVARISTTSLRTIFTSQKALRRDYFQK</sequence>
<dbReference type="AlphaFoldDB" id="A0A2T3NTB9"/>
<keyword evidence="1" id="KW-0812">Transmembrane</keyword>
<organism evidence="2 3">
    <name type="scientific">Photobacterium sanctipauli</name>
    <dbReference type="NCBI Taxonomy" id="1342794"/>
    <lineage>
        <taxon>Bacteria</taxon>
        <taxon>Pseudomonadati</taxon>
        <taxon>Pseudomonadota</taxon>
        <taxon>Gammaproteobacteria</taxon>
        <taxon>Vibrionales</taxon>
        <taxon>Vibrionaceae</taxon>
        <taxon>Photobacterium</taxon>
    </lineage>
</organism>
<feature type="transmembrane region" description="Helical" evidence="1">
    <location>
        <begin position="85"/>
        <end position="107"/>
    </location>
</feature>
<evidence type="ECO:0000256" key="1">
    <source>
        <dbReference type="SAM" id="Phobius"/>
    </source>
</evidence>
<comment type="caution">
    <text evidence="2">The sequence shown here is derived from an EMBL/GenBank/DDBJ whole genome shotgun (WGS) entry which is preliminary data.</text>
</comment>
<feature type="transmembrane region" description="Helical" evidence="1">
    <location>
        <begin position="232"/>
        <end position="253"/>
    </location>
</feature>
<protein>
    <submittedName>
        <fullName evidence="2">Uncharacterized protein</fullName>
    </submittedName>
</protein>
<feature type="transmembrane region" description="Helical" evidence="1">
    <location>
        <begin position="208"/>
        <end position="226"/>
    </location>
</feature>
<accession>A0A2T3NTB9</accession>
<evidence type="ECO:0000313" key="2">
    <source>
        <dbReference type="EMBL" id="PSW19508.1"/>
    </source>
</evidence>
<feature type="transmembrane region" description="Helical" evidence="1">
    <location>
        <begin position="169"/>
        <end position="187"/>
    </location>
</feature>
<dbReference type="Proteomes" id="UP000241771">
    <property type="component" value="Unassembled WGS sequence"/>
</dbReference>
<keyword evidence="1" id="KW-1133">Transmembrane helix</keyword>
<reference evidence="2 3" key="1">
    <citation type="submission" date="2018-01" db="EMBL/GenBank/DDBJ databases">
        <title>Whole genome sequencing of Histamine producing bacteria.</title>
        <authorList>
            <person name="Butler K."/>
        </authorList>
    </citation>
    <scope>NUCLEOTIDE SEQUENCE [LARGE SCALE GENOMIC DNA]</scope>
    <source>
        <strain evidence="2 3">DSM 100436</strain>
    </source>
</reference>
<feature type="transmembrane region" description="Helical" evidence="1">
    <location>
        <begin position="42"/>
        <end position="65"/>
    </location>
</feature>
<feature type="transmembrane region" description="Helical" evidence="1">
    <location>
        <begin position="143"/>
        <end position="163"/>
    </location>
</feature>
<gene>
    <name evidence="2" type="ORF">C9I98_11355</name>
</gene>
<proteinExistence type="predicted"/>
<dbReference type="EMBL" id="PYMA01000006">
    <property type="protein sequence ID" value="PSW19508.1"/>
    <property type="molecule type" value="Genomic_DNA"/>
</dbReference>
<keyword evidence="1" id="KW-0472">Membrane</keyword>
<name>A0A2T3NTB9_9GAMM</name>
<dbReference type="RefSeq" id="WP_107272000.1">
    <property type="nucleotide sequence ID" value="NZ_PYMA01000006.1"/>
</dbReference>